<dbReference type="PANTHER" id="PTHR43400:SF7">
    <property type="entry name" value="FAD-DEPENDENT OXIDOREDUCTASE 2 FAD BINDING DOMAIN-CONTAINING PROTEIN"/>
    <property type="match status" value="1"/>
</dbReference>
<dbReference type="Gene3D" id="3.90.700.10">
    <property type="entry name" value="Succinate dehydrogenase/fumarate reductase flavoprotein, catalytic domain"/>
    <property type="match status" value="1"/>
</dbReference>
<organism evidence="6 7">
    <name type="scientific">Cupriavidus basilensis</name>
    <dbReference type="NCBI Taxonomy" id="68895"/>
    <lineage>
        <taxon>Bacteria</taxon>
        <taxon>Pseudomonadati</taxon>
        <taxon>Pseudomonadota</taxon>
        <taxon>Betaproteobacteria</taxon>
        <taxon>Burkholderiales</taxon>
        <taxon>Burkholderiaceae</taxon>
        <taxon>Cupriavidus</taxon>
    </lineage>
</organism>
<evidence type="ECO:0000313" key="7">
    <source>
        <dbReference type="Proteomes" id="UP001216674"/>
    </source>
</evidence>
<dbReference type="InterPro" id="IPR036188">
    <property type="entry name" value="FAD/NAD-bd_sf"/>
</dbReference>
<evidence type="ECO:0000259" key="5">
    <source>
        <dbReference type="Pfam" id="PF00890"/>
    </source>
</evidence>
<comment type="cofactor">
    <cofactor evidence="1">
        <name>FAD</name>
        <dbReference type="ChEBI" id="CHEBI:57692"/>
    </cofactor>
</comment>
<dbReference type="InterPro" id="IPR050315">
    <property type="entry name" value="FAD-oxidoreductase_2"/>
</dbReference>
<accession>A0ABT6ASI1</accession>
<dbReference type="EMBL" id="JARJLM010000362">
    <property type="protein sequence ID" value="MDF3835548.1"/>
    <property type="molecule type" value="Genomic_DNA"/>
</dbReference>
<comment type="caution">
    <text evidence="6">The sequence shown here is derived from an EMBL/GenBank/DDBJ whole genome shotgun (WGS) entry which is preliminary data.</text>
</comment>
<keyword evidence="2" id="KW-0285">Flavoprotein</keyword>
<gene>
    <name evidence="6" type="ORF">P3W85_21715</name>
</gene>
<protein>
    <submittedName>
        <fullName evidence="6">FAD-dependent oxidoreductase</fullName>
    </submittedName>
</protein>
<dbReference type="Gene3D" id="3.50.50.60">
    <property type="entry name" value="FAD/NAD(P)-binding domain"/>
    <property type="match status" value="1"/>
</dbReference>
<name>A0ABT6ASI1_9BURK</name>
<evidence type="ECO:0000256" key="1">
    <source>
        <dbReference type="ARBA" id="ARBA00001974"/>
    </source>
</evidence>
<keyword evidence="3" id="KW-0274">FAD</keyword>
<dbReference type="Proteomes" id="UP001216674">
    <property type="component" value="Unassembled WGS sequence"/>
</dbReference>
<sequence>MNDKFDADVVVVGCGVAGLSAAVTALEAGLKTINLERSDENHFGGNSRWTEAYMRMKNDSEISADFEEHFANNAGWNIDPNVLDALTDSYADWPSFVKSHSLPDPEVISAFANSVPPTISWLKGLGLKFEHQPIYLLTQNTTRIAAKGGGLAIIEALRAKALALGGEIRYRTTATDLVRDEKGAACGVVITNPDGVQSRLLAKRVILASGGFQGNPEMMTKYVGLRAKHIRPVAIGGYYNRGEGIQMALNAGAAPAGEFGSYHAEPVDPRSRQAEAVVFIYPYGMLVNRLAKRFVNEAPGTVDAHYDNITRTIADQPDGISYVIFDSRVEDIPRWKTSIRSDQPPVSAPTIEALAAKLGLPEAALAHTIAGFNAACPQRSDAFEPFVVDHRGTKGLDIDKSHWSRPIDKAPFYAYPIISTNCFTFGGLKVNENAQVLDHDGRVMAGLYAAGETMGLYHQVYTGSTSVLRGLVFGRRAAQHIASSSNR</sequence>
<dbReference type="SUPFAM" id="SSF51905">
    <property type="entry name" value="FAD/NAD(P)-binding domain"/>
    <property type="match status" value="1"/>
</dbReference>
<proteinExistence type="predicted"/>
<feature type="domain" description="FAD-dependent oxidoreductase 2 FAD-binding" evidence="5">
    <location>
        <begin position="8"/>
        <end position="464"/>
    </location>
</feature>
<dbReference type="RefSeq" id="WP_276266298.1">
    <property type="nucleotide sequence ID" value="NZ_JARJLM010000362.1"/>
</dbReference>
<dbReference type="SUPFAM" id="SSF56425">
    <property type="entry name" value="Succinate dehydrogenase/fumarate reductase flavoprotein, catalytic domain"/>
    <property type="match status" value="1"/>
</dbReference>
<reference evidence="6 7" key="1">
    <citation type="submission" date="2023-03" db="EMBL/GenBank/DDBJ databases">
        <title>Draft assemblies of triclosan tolerant bacteria isolated from returned activated sludge.</title>
        <authorList>
            <person name="Van Hamelsveld S."/>
        </authorList>
    </citation>
    <scope>NUCLEOTIDE SEQUENCE [LARGE SCALE GENOMIC DNA]</scope>
    <source>
        <strain evidence="6 7">GW210010_S58</strain>
    </source>
</reference>
<dbReference type="InterPro" id="IPR027477">
    <property type="entry name" value="Succ_DH/fumarate_Rdtase_cat_sf"/>
</dbReference>
<evidence type="ECO:0000256" key="4">
    <source>
        <dbReference type="ARBA" id="ARBA00023002"/>
    </source>
</evidence>
<dbReference type="PANTHER" id="PTHR43400">
    <property type="entry name" value="FUMARATE REDUCTASE"/>
    <property type="match status" value="1"/>
</dbReference>
<evidence type="ECO:0000256" key="3">
    <source>
        <dbReference type="ARBA" id="ARBA00022827"/>
    </source>
</evidence>
<keyword evidence="7" id="KW-1185">Reference proteome</keyword>
<evidence type="ECO:0000313" key="6">
    <source>
        <dbReference type="EMBL" id="MDF3835548.1"/>
    </source>
</evidence>
<dbReference type="Pfam" id="PF00890">
    <property type="entry name" value="FAD_binding_2"/>
    <property type="match status" value="1"/>
</dbReference>
<keyword evidence="4" id="KW-0560">Oxidoreductase</keyword>
<evidence type="ECO:0000256" key="2">
    <source>
        <dbReference type="ARBA" id="ARBA00022630"/>
    </source>
</evidence>
<dbReference type="InterPro" id="IPR003953">
    <property type="entry name" value="FAD-dep_OxRdtase_2_FAD-bd"/>
</dbReference>